<organism evidence="4 5">
    <name type="scientific">Candidatus Uhrbacteria bacterium CG_4_9_14_3_um_filter_41_35</name>
    <dbReference type="NCBI Taxonomy" id="1975034"/>
    <lineage>
        <taxon>Bacteria</taxon>
        <taxon>Candidatus Uhriibacteriota</taxon>
    </lineage>
</organism>
<protein>
    <recommendedName>
        <fullName evidence="6">Glycosyltransferase family 1 protein</fullName>
    </recommendedName>
</protein>
<dbReference type="AlphaFoldDB" id="A0A2M7XD99"/>
<dbReference type="Pfam" id="PF13439">
    <property type="entry name" value="Glyco_transf_4"/>
    <property type="match status" value="1"/>
</dbReference>
<feature type="domain" description="Glycosyltransferase subfamily 4-like N-terminal" evidence="3">
    <location>
        <begin position="18"/>
        <end position="176"/>
    </location>
</feature>
<dbReference type="PANTHER" id="PTHR46401">
    <property type="entry name" value="GLYCOSYLTRANSFERASE WBBK-RELATED"/>
    <property type="match status" value="1"/>
</dbReference>
<gene>
    <name evidence="4" type="ORF">CO173_04615</name>
</gene>
<dbReference type="PANTHER" id="PTHR46401:SF2">
    <property type="entry name" value="GLYCOSYLTRANSFERASE WBBK-RELATED"/>
    <property type="match status" value="1"/>
</dbReference>
<name>A0A2M7XD99_9BACT</name>
<keyword evidence="1" id="KW-0808">Transferase</keyword>
<sequence length="378" mass="42716">MTTYGIDVNPLTRTNRTGTEWYLFYLISNLIKLPLQEGERVLLYSSAVVPEFAELPTGFEWRILNWPFKKGWTKARLSFELLTRSPDVFFSPAHEVPFFSNKTKIVATVHDVAFHLKPEVYSEEEKIRQEKAIARQIKSSDQLIAVSNATKNDLLKIYKVAETKIDVVPLSADLSRFMAHADGLTETLFHYELNQGEYFFYLGRLEAKKNIANLIRAFSKYAENGKADLVLGGKYGFGAEDIKRAINSSKFKNRIKLLGYVRDADVPALMAGALAYVLPSWCEGFGLPALETMASGTPLLASSIPALHEVVEDAGLFADPGDIDAWAENMRLISDDDKLRGELVLRGSARVHDFSWEETARLTFEILRRILAYEEFNK</sequence>
<dbReference type="CDD" id="cd03809">
    <property type="entry name" value="GT4_MtfB-like"/>
    <property type="match status" value="1"/>
</dbReference>
<dbReference type="GO" id="GO:0016757">
    <property type="term" value="F:glycosyltransferase activity"/>
    <property type="evidence" value="ECO:0007669"/>
    <property type="project" value="InterPro"/>
</dbReference>
<evidence type="ECO:0000313" key="5">
    <source>
        <dbReference type="Proteomes" id="UP000231263"/>
    </source>
</evidence>
<comment type="caution">
    <text evidence="4">The sequence shown here is derived from an EMBL/GenBank/DDBJ whole genome shotgun (WGS) entry which is preliminary data.</text>
</comment>
<evidence type="ECO:0000259" key="3">
    <source>
        <dbReference type="Pfam" id="PF13439"/>
    </source>
</evidence>
<dbReference type="SUPFAM" id="SSF53756">
    <property type="entry name" value="UDP-Glycosyltransferase/glycogen phosphorylase"/>
    <property type="match status" value="1"/>
</dbReference>
<reference evidence="5" key="1">
    <citation type="submission" date="2017-09" db="EMBL/GenBank/DDBJ databases">
        <title>Depth-based differentiation of microbial function through sediment-hosted aquifers and enrichment of novel symbionts in the deep terrestrial subsurface.</title>
        <authorList>
            <person name="Probst A.J."/>
            <person name="Ladd B."/>
            <person name="Jarett J.K."/>
            <person name="Geller-Mcgrath D.E."/>
            <person name="Sieber C.M.K."/>
            <person name="Emerson J.B."/>
            <person name="Anantharaman K."/>
            <person name="Thomas B.C."/>
            <person name="Malmstrom R."/>
            <person name="Stieglmeier M."/>
            <person name="Klingl A."/>
            <person name="Woyke T."/>
            <person name="Ryan C.M."/>
            <person name="Banfield J.F."/>
        </authorList>
    </citation>
    <scope>NUCLEOTIDE SEQUENCE [LARGE SCALE GENOMIC DNA]</scope>
</reference>
<evidence type="ECO:0000259" key="2">
    <source>
        <dbReference type="Pfam" id="PF00534"/>
    </source>
</evidence>
<evidence type="ECO:0008006" key="6">
    <source>
        <dbReference type="Google" id="ProtNLM"/>
    </source>
</evidence>
<feature type="domain" description="Glycosyl transferase family 1" evidence="2">
    <location>
        <begin position="196"/>
        <end position="342"/>
    </location>
</feature>
<dbReference type="InterPro" id="IPR028098">
    <property type="entry name" value="Glyco_trans_4-like_N"/>
</dbReference>
<dbReference type="InterPro" id="IPR001296">
    <property type="entry name" value="Glyco_trans_1"/>
</dbReference>
<evidence type="ECO:0000313" key="4">
    <source>
        <dbReference type="EMBL" id="PJA45825.1"/>
    </source>
</evidence>
<dbReference type="Pfam" id="PF00534">
    <property type="entry name" value="Glycos_transf_1"/>
    <property type="match status" value="1"/>
</dbReference>
<proteinExistence type="predicted"/>
<dbReference type="EMBL" id="PFWT01000025">
    <property type="protein sequence ID" value="PJA45825.1"/>
    <property type="molecule type" value="Genomic_DNA"/>
</dbReference>
<evidence type="ECO:0000256" key="1">
    <source>
        <dbReference type="ARBA" id="ARBA00022679"/>
    </source>
</evidence>
<dbReference type="Proteomes" id="UP000231263">
    <property type="component" value="Unassembled WGS sequence"/>
</dbReference>
<dbReference type="Gene3D" id="3.40.50.2000">
    <property type="entry name" value="Glycogen Phosphorylase B"/>
    <property type="match status" value="2"/>
</dbReference>
<accession>A0A2M7XD99</accession>